<feature type="region of interest" description="Disordered" evidence="5">
    <location>
        <begin position="279"/>
        <end position="381"/>
    </location>
</feature>
<feature type="compositionally biased region" description="Low complexity" evidence="5">
    <location>
        <begin position="310"/>
        <end position="337"/>
    </location>
</feature>
<dbReference type="Gene3D" id="2.40.10.340">
    <property type="entry name" value="Rod shape-determining protein MreC, domain 1"/>
    <property type="match status" value="1"/>
</dbReference>
<evidence type="ECO:0000259" key="7">
    <source>
        <dbReference type="Pfam" id="PF04085"/>
    </source>
</evidence>
<keyword evidence="6" id="KW-0472">Membrane</keyword>
<evidence type="ECO:0000256" key="3">
    <source>
        <dbReference type="ARBA" id="ARBA00022960"/>
    </source>
</evidence>
<evidence type="ECO:0000256" key="4">
    <source>
        <dbReference type="ARBA" id="ARBA00032089"/>
    </source>
</evidence>
<dbReference type="PANTHER" id="PTHR34138">
    <property type="entry name" value="CELL SHAPE-DETERMINING PROTEIN MREC"/>
    <property type="match status" value="1"/>
</dbReference>
<dbReference type="InterPro" id="IPR007221">
    <property type="entry name" value="MreC"/>
</dbReference>
<dbReference type="Proteomes" id="UP000199706">
    <property type="component" value="Unassembled WGS sequence"/>
</dbReference>
<dbReference type="InterPro" id="IPR055342">
    <property type="entry name" value="MreC_beta-barrel_core"/>
</dbReference>
<dbReference type="Gene3D" id="2.40.10.350">
    <property type="entry name" value="Rod shape-determining protein MreC, domain 2"/>
    <property type="match status" value="1"/>
</dbReference>
<dbReference type="NCBIfam" id="TIGR00219">
    <property type="entry name" value="mreC"/>
    <property type="match status" value="1"/>
</dbReference>
<dbReference type="GO" id="GO:0008360">
    <property type="term" value="P:regulation of cell shape"/>
    <property type="evidence" value="ECO:0007669"/>
    <property type="project" value="UniProtKB-KW"/>
</dbReference>
<evidence type="ECO:0000313" key="9">
    <source>
        <dbReference type="Proteomes" id="UP000199706"/>
    </source>
</evidence>
<evidence type="ECO:0000313" key="8">
    <source>
        <dbReference type="EMBL" id="SDF85501.1"/>
    </source>
</evidence>
<gene>
    <name evidence="8" type="ORF">SAMN05216466_101296</name>
</gene>
<evidence type="ECO:0000256" key="6">
    <source>
        <dbReference type="SAM" id="Phobius"/>
    </source>
</evidence>
<dbReference type="Pfam" id="PF04085">
    <property type="entry name" value="MreC"/>
    <property type="match status" value="1"/>
</dbReference>
<dbReference type="GO" id="GO:0005886">
    <property type="term" value="C:plasma membrane"/>
    <property type="evidence" value="ECO:0007669"/>
    <property type="project" value="TreeGrafter"/>
</dbReference>
<evidence type="ECO:0000256" key="5">
    <source>
        <dbReference type="SAM" id="MobiDB-lite"/>
    </source>
</evidence>
<feature type="domain" description="Rod shape-determining protein MreC beta-barrel core" evidence="7">
    <location>
        <begin position="130"/>
        <end position="273"/>
    </location>
</feature>
<dbReference type="OrthoDB" id="9808025at2"/>
<dbReference type="AlphaFoldDB" id="A0A1G7PGV6"/>
<organism evidence="8 9">
    <name type="scientific">Paraburkholderia phenazinium</name>
    <dbReference type="NCBI Taxonomy" id="60549"/>
    <lineage>
        <taxon>Bacteria</taxon>
        <taxon>Pseudomonadati</taxon>
        <taxon>Pseudomonadota</taxon>
        <taxon>Betaproteobacteria</taxon>
        <taxon>Burkholderiales</taxon>
        <taxon>Burkholderiaceae</taxon>
        <taxon>Paraburkholderia</taxon>
    </lineage>
</organism>
<dbReference type="PANTHER" id="PTHR34138:SF1">
    <property type="entry name" value="CELL SHAPE-DETERMINING PROTEIN MREC"/>
    <property type="match status" value="1"/>
</dbReference>
<evidence type="ECO:0000256" key="1">
    <source>
        <dbReference type="ARBA" id="ARBA00009369"/>
    </source>
</evidence>
<sequence>MEYSPPPLFKQGPSALARLIFFVLLALALLISDARFKTLEIVRGVLGAGLYPLQRAALVPRDILMGAADLAVTSASLRGQNDALHKKNLQLSLQANTAAELAAENGHLRALLQLSQRMTTQSIPAEIQYDTRDPFTQKVIIGRGAQQGIQDGSPVVNEDGVIGQVTRVFPLQAEVTLLTDKDQAVPVQVVRTGLRSVIYGTPKGDSLDLRFVPISADVQAGDELVTSGLDGTYPPGLPVAKVVRVDKQADTAFARVVCLPVAPVRGARQLLVLHYQNTVPPRPADEPDAASAAKEAKLKKGAKPADKNAKAAAPASAATATAAAAKPTSGSAATATAAEKKAAPGRTAPEKKPAGEKKPANEKKADGRPPVEKPATGGIDE</sequence>
<name>A0A1G7PGV6_9BURK</name>
<keyword evidence="6" id="KW-1133">Transmembrane helix</keyword>
<accession>A0A1G7PGV6</accession>
<dbReference type="InterPro" id="IPR042177">
    <property type="entry name" value="Cell/Rod_1"/>
</dbReference>
<protein>
    <recommendedName>
        <fullName evidence="2">Cell shape-determining protein MreC</fullName>
    </recommendedName>
    <alternativeName>
        <fullName evidence="4">Cell shape protein MreC</fullName>
    </alternativeName>
</protein>
<reference evidence="8 9" key="1">
    <citation type="submission" date="2016-10" db="EMBL/GenBank/DDBJ databases">
        <authorList>
            <person name="de Groot N.N."/>
        </authorList>
    </citation>
    <scope>NUCLEOTIDE SEQUENCE [LARGE SCALE GENOMIC DNA]</scope>
    <source>
        <strain evidence="8 9">LMG 2247</strain>
    </source>
</reference>
<keyword evidence="6" id="KW-0812">Transmembrane</keyword>
<dbReference type="InterPro" id="IPR042175">
    <property type="entry name" value="Cell/Rod_MreC_2"/>
</dbReference>
<proteinExistence type="inferred from homology"/>
<keyword evidence="3" id="KW-0133">Cell shape</keyword>
<feature type="compositionally biased region" description="Basic and acidic residues" evidence="5">
    <location>
        <begin position="338"/>
        <end position="371"/>
    </location>
</feature>
<feature type="compositionally biased region" description="Basic and acidic residues" evidence="5">
    <location>
        <begin position="294"/>
        <end position="309"/>
    </location>
</feature>
<dbReference type="RefSeq" id="WP_090680873.1">
    <property type="nucleotide sequence ID" value="NZ_CADERL010000001.1"/>
</dbReference>
<dbReference type="EMBL" id="FNCJ01000001">
    <property type="protein sequence ID" value="SDF85501.1"/>
    <property type="molecule type" value="Genomic_DNA"/>
</dbReference>
<comment type="similarity">
    <text evidence="1">Belongs to the MreC family.</text>
</comment>
<feature type="transmembrane region" description="Helical" evidence="6">
    <location>
        <begin position="12"/>
        <end position="31"/>
    </location>
</feature>
<evidence type="ECO:0000256" key="2">
    <source>
        <dbReference type="ARBA" id="ARBA00013855"/>
    </source>
</evidence>